<gene>
    <name evidence="3" type="ORF">J4709_04470</name>
</gene>
<keyword evidence="1" id="KW-0238">DNA-binding</keyword>
<dbReference type="Proteomes" id="UP000680206">
    <property type="component" value="Unassembled WGS sequence"/>
</dbReference>
<evidence type="ECO:0000259" key="2">
    <source>
        <dbReference type="PROSITE" id="PS50937"/>
    </source>
</evidence>
<sequence>MAEEFTVEQLAQRTGMSVRNIREWQALGLLPPPARRGRVGMYGVDHIARVRRIQKLKTDGFRLDLIRRILDSDPDAQDADLERMAVTVLEPFTVEEPLALTEAELAARLGQRAGLPAELAEIGLVRRLPDGRVEVRSPRLLTALEQLAAQGLDLAGLLLPLADIAQHNQAIAHTLVEVYREQVWEPFLKSGMPAAGWSELSDSVVRLRPLMYDVVLTTLRLALDTVTDQALMDNAARLPPEMR</sequence>
<keyword evidence="4" id="KW-1185">Reference proteome</keyword>
<reference evidence="3 4" key="1">
    <citation type="submission" date="2021-03" db="EMBL/GenBank/DDBJ databases">
        <title>Actinomadura violae sp. nov., isolated from lichen in Thailand.</title>
        <authorList>
            <person name="Kanchanasin P."/>
            <person name="Saeng-In P."/>
            <person name="Phongsopitanun W."/>
            <person name="Yuki M."/>
            <person name="Kudo T."/>
            <person name="Ohkuma M."/>
            <person name="Tanasupawat S."/>
        </authorList>
    </citation>
    <scope>NUCLEOTIDE SEQUENCE [LARGE SCALE GENOMIC DNA]</scope>
    <source>
        <strain evidence="3 4">LCR2-06</strain>
    </source>
</reference>
<evidence type="ECO:0000313" key="4">
    <source>
        <dbReference type="Proteomes" id="UP000680206"/>
    </source>
</evidence>
<dbReference type="SUPFAM" id="SSF46955">
    <property type="entry name" value="Putative DNA-binding domain"/>
    <property type="match status" value="1"/>
</dbReference>
<dbReference type="PROSITE" id="PS50937">
    <property type="entry name" value="HTH_MERR_2"/>
    <property type="match status" value="1"/>
</dbReference>
<protein>
    <submittedName>
        <fullName evidence="3">MerR family transcriptional regulator</fullName>
    </submittedName>
</protein>
<organism evidence="3 4">
    <name type="scientific">Actinomadura violacea</name>
    <dbReference type="NCBI Taxonomy" id="2819934"/>
    <lineage>
        <taxon>Bacteria</taxon>
        <taxon>Bacillati</taxon>
        <taxon>Actinomycetota</taxon>
        <taxon>Actinomycetes</taxon>
        <taxon>Streptosporangiales</taxon>
        <taxon>Thermomonosporaceae</taxon>
        <taxon>Actinomadura</taxon>
    </lineage>
</organism>
<dbReference type="RefSeq" id="WP_208237231.1">
    <property type="nucleotide sequence ID" value="NZ_JAGEPF010000003.1"/>
</dbReference>
<dbReference type="InterPro" id="IPR000551">
    <property type="entry name" value="MerR-type_HTH_dom"/>
</dbReference>
<dbReference type="SMART" id="SM00422">
    <property type="entry name" value="HTH_MERR"/>
    <property type="match status" value="1"/>
</dbReference>
<dbReference type="EMBL" id="JAGEPF010000003">
    <property type="protein sequence ID" value="MBO2456847.1"/>
    <property type="molecule type" value="Genomic_DNA"/>
</dbReference>
<dbReference type="PANTHER" id="PTHR30204:SF93">
    <property type="entry name" value="HTH MERR-TYPE DOMAIN-CONTAINING PROTEIN"/>
    <property type="match status" value="1"/>
</dbReference>
<feature type="domain" description="HTH merR-type" evidence="2">
    <location>
        <begin position="4"/>
        <end position="72"/>
    </location>
</feature>
<dbReference type="Pfam" id="PF13411">
    <property type="entry name" value="MerR_1"/>
    <property type="match status" value="1"/>
</dbReference>
<dbReference type="InterPro" id="IPR047057">
    <property type="entry name" value="MerR_fam"/>
</dbReference>
<proteinExistence type="predicted"/>
<accession>A0ABS3RJE8</accession>
<dbReference type="InterPro" id="IPR009061">
    <property type="entry name" value="DNA-bd_dom_put_sf"/>
</dbReference>
<dbReference type="Gene3D" id="1.10.1660.10">
    <property type="match status" value="1"/>
</dbReference>
<evidence type="ECO:0000256" key="1">
    <source>
        <dbReference type="ARBA" id="ARBA00023125"/>
    </source>
</evidence>
<comment type="caution">
    <text evidence="3">The sequence shown here is derived from an EMBL/GenBank/DDBJ whole genome shotgun (WGS) entry which is preliminary data.</text>
</comment>
<dbReference type="PANTHER" id="PTHR30204">
    <property type="entry name" value="REDOX-CYCLING DRUG-SENSING TRANSCRIPTIONAL ACTIVATOR SOXR"/>
    <property type="match status" value="1"/>
</dbReference>
<name>A0ABS3RJE8_9ACTN</name>
<evidence type="ECO:0000313" key="3">
    <source>
        <dbReference type="EMBL" id="MBO2456847.1"/>
    </source>
</evidence>